<dbReference type="SUPFAM" id="SSF57667">
    <property type="entry name" value="beta-beta-alpha zinc fingers"/>
    <property type="match status" value="1"/>
</dbReference>
<dbReference type="PROSITE" id="PS50157">
    <property type="entry name" value="ZINC_FINGER_C2H2_2"/>
    <property type="match status" value="2"/>
</dbReference>
<dbReference type="OrthoDB" id="913712at2759"/>
<dbReference type="GO" id="GO:0000976">
    <property type="term" value="F:transcription cis-regulatory region binding"/>
    <property type="evidence" value="ECO:0007669"/>
    <property type="project" value="TreeGrafter"/>
</dbReference>
<evidence type="ECO:0000256" key="7">
    <source>
        <dbReference type="PROSITE-ProRule" id="PRU00042"/>
    </source>
</evidence>
<keyword evidence="11" id="KW-1185">Reference proteome</keyword>
<dbReference type="InterPro" id="IPR013087">
    <property type="entry name" value="Znf_C2H2_type"/>
</dbReference>
<evidence type="ECO:0000259" key="9">
    <source>
        <dbReference type="PROSITE" id="PS50157"/>
    </source>
</evidence>
<dbReference type="GO" id="GO:0005634">
    <property type="term" value="C:nucleus"/>
    <property type="evidence" value="ECO:0007669"/>
    <property type="project" value="TreeGrafter"/>
</dbReference>
<reference evidence="11" key="1">
    <citation type="journal article" date="2018" name="Gigascience">
        <title>Genome assembly of the Pink Ipe (Handroanthus impetiginosus, Bignoniaceae), a highly valued, ecologically keystone Neotropical timber forest tree.</title>
        <authorList>
            <person name="Silva-Junior O.B."/>
            <person name="Grattapaglia D."/>
            <person name="Novaes E."/>
            <person name="Collevatti R.G."/>
        </authorList>
    </citation>
    <scope>NUCLEOTIDE SEQUENCE [LARGE SCALE GENOMIC DNA]</scope>
    <source>
        <strain evidence="11">cv. UFG-1</strain>
    </source>
</reference>
<dbReference type="STRING" id="429701.A0A2G9HQH3"/>
<keyword evidence="4" id="KW-0862">Zinc</keyword>
<dbReference type="GO" id="GO:0003700">
    <property type="term" value="F:DNA-binding transcription factor activity"/>
    <property type="evidence" value="ECO:0007669"/>
    <property type="project" value="InterPro"/>
</dbReference>
<keyword evidence="3 7" id="KW-0863">Zinc-finger</keyword>
<dbReference type="Proteomes" id="UP000231279">
    <property type="component" value="Unassembled WGS sequence"/>
</dbReference>
<evidence type="ECO:0000256" key="6">
    <source>
        <dbReference type="ARBA" id="ARBA00023163"/>
    </source>
</evidence>
<evidence type="ECO:0000256" key="3">
    <source>
        <dbReference type="ARBA" id="ARBA00022771"/>
    </source>
</evidence>
<accession>A0A2G9HQH3</accession>
<dbReference type="GO" id="GO:0008270">
    <property type="term" value="F:zinc ion binding"/>
    <property type="evidence" value="ECO:0007669"/>
    <property type="project" value="UniProtKB-KW"/>
</dbReference>
<evidence type="ECO:0000313" key="10">
    <source>
        <dbReference type="EMBL" id="PIN19757.1"/>
    </source>
</evidence>
<dbReference type="PROSITE" id="PS00028">
    <property type="entry name" value="ZINC_FINGER_C2H2_1"/>
    <property type="match status" value="2"/>
</dbReference>
<feature type="domain" description="C2H2-type" evidence="9">
    <location>
        <begin position="75"/>
        <end position="102"/>
    </location>
</feature>
<proteinExistence type="predicted"/>
<evidence type="ECO:0000256" key="8">
    <source>
        <dbReference type="SAM" id="MobiDB-lite"/>
    </source>
</evidence>
<sequence>MPPWAANQSTPRRRRRADDSSVTDDVDSRRKTKQPKKLVADEEGFVAACLVLLSHGDDASASPLEPTPADNRNPYRCTLCGKVFTSYQALGGHKTLHRKNPSFAAGKDGGGCAENSGRHECSICHKSFQTGQQLGGHKRKHYRGVLKAGANSGRNSYDGAGSSSVVTAASYGGAISNSDDDGETPKTLDMYLSPPSELDLTLHL</sequence>
<evidence type="ECO:0000256" key="1">
    <source>
        <dbReference type="ARBA" id="ARBA00022723"/>
    </source>
</evidence>
<keyword evidence="5" id="KW-0805">Transcription regulation</keyword>
<dbReference type="InterPro" id="IPR036236">
    <property type="entry name" value="Znf_C2H2_sf"/>
</dbReference>
<keyword evidence="1" id="KW-0479">Metal-binding</keyword>
<evidence type="ECO:0000256" key="4">
    <source>
        <dbReference type="ARBA" id="ARBA00022833"/>
    </source>
</evidence>
<dbReference type="AlphaFoldDB" id="A0A2G9HQH3"/>
<evidence type="ECO:0000313" key="11">
    <source>
        <dbReference type="Proteomes" id="UP000231279"/>
    </source>
</evidence>
<dbReference type="PANTHER" id="PTHR45988">
    <property type="entry name" value="C2H2 TYPE ZINC FINGER TRANSCRIPTION FACTOR FAMILY-RELATED"/>
    <property type="match status" value="1"/>
</dbReference>
<dbReference type="EMBL" id="NKXS01001225">
    <property type="protein sequence ID" value="PIN19757.1"/>
    <property type="molecule type" value="Genomic_DNA"/>
</dbReference>
<dbReference type="Gene3D" id="3.30.160.60">
    <property type="entry name" value="Classic Zinc Finger"/>
    <property type="match status" value="1"/>
</dbReference>
<dbReference type="SMART" id="SM00355">
    <property type="entry name" value="ZnF_C2H2"/>
    <property type="match status" value="2"/>
</dbReference>
<comment type="caution">
    <text evidence="10">The sequence shown here is derived from an EMBL/GenBank/DDBJ whole genome shotgun (WGS) entry which is preliminary data.</text>
</comment>
<keyword evidence="2" id="KW-0677">Repeat</keyword>
<organism evidence="10 11">
    <name type="scientific">Handroanthus impetiginosus</name>
    <dbReference type="NCBI Taxonomy" id="429701"/>
    <lineage>
        <taxon>Eukaryota</taxon>
        <taxon>Viridiplantae</taxon>
        <taxon>Streptophyta</taxon>
        <taxon>Embryophyta</taxon>
        <taxon>Tracheophyta</taxon>
        <taxon>Spermatophyta</taxon>
        <taxon>Magnoliopsida</taxon>
        <taxon>eudicotyledons</taxon>
        <taxon>Gunneridae</taxon>
        <taxon>Pentapetalae</taxon>
        <taxon>asterids</taxon>
        <taxon>lamiids</taxon>
        <taxon>Lamiales</taxon>
        <taxon>Bignoniaceae</taxon>
        <taxon>Crescentiina</taxon>
        <taxon>Tabebuia alliance</taxon>
        <taxon>Handroanthus</taxon>
    </lineage>
</organism>
<dbReference type="InterPro" id="IPR044653">
    <property type="entry name" value="AZF1/2/3-like"/>
</dbReference>
<name>A0A2G9HQH3_9LAMI</name>
<dbReference type="PANTHER" id="PTHR45988:SF1">
    <property type="entry name" value="ZINC FINGER PROTEIN AZF2"/>
    <property type="match status" value="1"/>
</dbReference>
<feature type="region of interest" description="Disordered" evidence="8">
    <location>
        <begin position="1"/>
        <end position="37"/>
    </location>
</feature>
<protein>
    <recommendedName>
        <fullName evidence="9">C2H2-type domain-containing protein</fullName>
    </recommendedName>
</protein>
<evidence type="ECO:0000256" key="2">
    <source>
        <dbReference type="ARBA" id="ARBA00022737"/>
    </source>
</evidence>
<dbReference type="Pfam" id="PF13912">
    <property type="entry name" value="zf-C2H2_6"/>
    <property type="match status" value="2"/>
</dbReference>
<feature type="domain" description="C2H2-type" evidence="9">
    <location>
        <begin position="119"/>
        <end position="141"/>
    </location>
</feature>
<keyword evidence="6" id="KW-0804">Transcription</keyword>
<feature type="region of interest" description="Disordered" evidence="8">
    <location>
        <begin position="172"/>
        <end position="192"/>
    </location>
</feature>
<gene>
    <name evidence="10" type="ORF">CDL12_07547</name>
</gene>
<feature type="compositionally biased region" description="Polar residues" evidence="8">
    <location>
        <begin position="1"/>
        <end position="10"/>
    </location>
</feature>
<evidence type="ECO:0000256" key="5">
    <source>
        <dbReference type="ARBA" id="ARBA00023015"/>
    </source>
</evidence>